<dbReference type="PANTHER" id="PTHR44809">
    <property type="match status" value="1"/>
</dbReference>
<dbReference type="PANTHER" id="PTHR44809:SF1">
    <property type="entry name" value="PROTEIN O-MANNOSYL-TRANSFERASE TMTC1"/>
    <property type="match status" value="1"/>
</dbReference>
<dbReference type="Proteomes" id="UP000054851">
    <property type="component" value="Unassembled WGS sequence"/>
</dbReference>
<dbReference type="STRING" id="1777140.AWB79_06128"/>
<keyword evidence="1" id="KW-0802">TPR repeat</keyword>
<accession>A0A158CWX3</accession>
<dbReference type="AlphaFoldDB" id="A0A158CWX3"/>
<feature type="repeat" description="TPR" evidence="1">
    <location>
        <begin position="37"/>
        <end position="70"/>
    </location>
</feature>
<dbReference type="PROSITE" id="PS50005">
    <property type="entry name" value="TPR"/>
    <property type="match status" value="2"/>
</dbReference>
<dbReference type="Gene3D" id="3.40.50.2000">
    <property type="entry name" value="Glycogen Phosphorylase B"/>
    <property type="match status" value="1"/>
</dbReference>
<evidence type="ECO:0000313" key="2">
    <source>
        <dbReference type="EMBL" id="SAK86843.1"/>
    </source>
</evidence>
<dbReference type="InterPro" id="IPR011990">
    <property type="entry name" value="TPR-like_helical_dom_sf"/>
</dbReference>
<dbReference type="EMBL" id="FCOA02000030">
    <property type="protein sequence ID" value="SAK86843.1"/>
    <property type="molecule type" value="Genomic_DNA"/>
</dbReference>
<dbReference type="RefSeq" id="WP_061171164.1">
    <property type="nucleotide sequence ID" value="NZ_FCOA02000030.1"/>
</dbReference>
<dbReference type="InterPro" id="IPR019734">
    <property type="entry name" value="TPR_rpt"/>
</dbReference>
<sequence>MKNRKLVEAAWKAYRKRDYPTAESQLRRSIELDERDGIAHNNLANLLRVAGRFHEATEHYRLALEQHPDSAEIRNNLAGALEASGKYDLAEAEYRAAVRLSPEFAVARFNLGLLLLAAGNYTEGWSYYEARTSVFREFGSPSFPKWTGEDLRGKSILLLTEQGYGDTIQFLRYVALLRQRGAAFVTVACQPALAPVARTTGNIDEVITDPHALRVHDYWTPLLSLPYRFATTVDSIPAKVPYLGVFGNRLDAWRPRLPVDVLRVGLVWKGNPLHDNDLHRSVGHFADLLPLWSVPGIGFVSLQVDQAEAETEGREKLQPILRLGREIRDFGDTAAIVAQLNLVICVDTAVAHLAGALGIACWLMLPARGVDWRWHRYGNTSPWYPEGMYLFRQDSRGWAGVIDDVRNALADVVSQRHA</sequence>
<evidence type="ECO:0000256" key="1">
    <source>
        <dbReference type="PROSITE-ProRule" id="PRU00339"/>
    </source>
</evidence>
<dbReference type="SUPFAM" id="SSF53756">
    <property type="entry name" value="UDP-Glycosyltransferase/glycogen phosphorylase"/>
    <property type="match status" value="1"/>
</dbReference>
<dbReference type="InterPro" id="IPR052943">
    <property type="entry name" value="TMTC_O-mannosyl-trnsfr"/>
</dbReference>
<dbReference type="SUPFAM" id="SSF48452">
    <property type="entry name" value="TPR-like"/>
    <property type="match status" value="1"/>
</dbReference>
<gene>
    <name evidence="2" type="ORF">AWB79_06128</name>
</gene>
<name>A0A158CWX3_9BURK</name>
<reference evidence="2" key="1">
    <citation type="submission" date="2016-01" db="EMBL/GenBank/DDBJ databases">
        <authorList>
            <person name="Peeters C."/>
        </authorList>
    </citation>
    <scope>NUCLEOTIDE SEQUENCE</scope>
    <source>
        <strain evidence="2">LMG 29322</strain>
    </source>
</reference>
<evidence type="ECO:0000313" key="3">
    <source>
        <dbReference type="Proteomes" id="UP000054851"/>
    </source>
</evidence>
<protein>
    <submittedName>
        <fullName evidence="2">TPR repeat-containing protein</fullName>
    </submittedName>
</protein>
<feature type="repeat" description="TPR" evidence="1">
    <location>
        <begin position="71"/>
        <end position="104"/>
    </location>
</feature>
<proteinExistence type="predicted"/>
<keyword evidence="3" id="KW-1185">Reference proteome</keyword>
<dbReference type="SMART" id="SM00028">
    <property type="entry name" value="TPR"/>
    <property type="match status" value="4"/>
</dbReference>
<comment type="caution">
    <text evidence="2">The sequence shown here is derived from an EMBL/GenBank/DDBJ whole genome shotgun (WGS) entry which is preliminary data.</text>
</comment>
<dbReference type="OrthoDB" id="9814129at2"/>
<dbReference type="Gene3D" id="1.25.40.10">
    <property type="entry name" value="Tetratricopeptide repeat domain"/>
    <property type="match status" value="1"/>
</dbReference>
<organism evidence="2 3">
    <name type="scientific">Caballeronia hypogeia</name>
    <dbReference type="NCBI Taxonomy" id="1777140"/>
    <lineage>
        <taxon>Bacteria</taxon>
        <taxon>Pseudomonadati</taxon>
        <taxon>Pseudomonadota</taxon>
        <taxon>Betaproteobacteria</taxon>
        <taxon>Burkholderiales</taxon>
        <taxon>Burkholderiaceae</taxon>
        <taxon>Caballeronia</taxon>
    </lineage>
</organism>
<dbReference type="Pfam" id="PF13432">
    <property type="entry name" value="TPR_16"/>
    <property type="match status" value="1"/>
</dbReference>